<dbReference type="EMBL" id="UWJD01000001">
    <property type="protein sequence ID" value="VCT84618.1"/>
    <property type="molecule type" value="Genomic_DNA"/>
</dbReference>
<dbReference type="GO" id="GO:0005829">
    <property type="term" value="C:cytosol"/>
    <property type="evidence" value="ECO:0007669"/>
    <property type="project" value="TreeGrafter"/>
</dbReference>
<evidence type="ECO:0000256" key="6">
    <source>
        <dbReference type="ARBA" id="ARBA00023141"/>
    </source>
</evidence>
<comment type="subunit">
    <text evidence="3 9">Tetramer of two alpha and two beta chains.</text>
</comment>
<comment type="catalytic activity">
    <reaction evidence="8 9">
        <text>(1S,2R)-1-C-(indol-3-yl)glycerol 3-phosphate + L-serine = D-glyceraldehyde 3-phosphate + L-tryptophan + H2O</text>
        <dbReference type="Rhea" id="RHEA:10532"/>
        <dbReference type="ChEBI" id="CHEBI:15377"/>
        <dbReference type="ChEBI" id="CHEBI:33384"/>
        <dbReference type="ChEBI" id="CHEBI:57912"/>
        <dbReference type="ChEBI" id="CHEBI:58866"/>
        <dbReference type="ChEBI" id="CHEBI:59776"/>
        <dbReference type="EC" id="4.2.1.20"/>
    </reaction>
</comment>
<keyword evidence="7 9" id="KW-0456">Lyase</keyword>
<dbReference type="NCBIfam" id="TIGR00262">
    <property type="entry name" value="trpA"/>
    <property type="match status" value="1"/>
</dbReference>
<dbReference type="Pfam" id="PF00290">
    <property type="entry name" value="Trp_syntA"/>
    <property type="match status" value="1"/>
</dbReference>
<evidence type="ECO:0000313" key="12">
    <source>
        <dbReference type="EMBL" id="VCT84618.1"/>
    </source>
</evidence>
<dbReference type="SUPFAM" id="SSF51366">
    <property type="entry name" value="Ribulose-phoshate binding barrel"/>
    <property type="match status" value="1"/>
</dbReference>
<organism evidence="12 13">
    <name type="scientific">Clostridium neonatale</name>
    <dbReference type="NCBI Taxonomy" id="137838"/>
    <lineage>
        <taxon>Bacteria</taxon>
        <taxon>Bacillati</taxon>
        <taxon>Bacillota</taxon>
        <taxon>Clostridia</taxon>
        <taxon>Eubacteriales</taxon>
        <taxon>Clostridiaceae</taxon>
        <taxon>Clostridium</taxon>
    </lineage>
</organism>
<accession>A0A653AS53</accession>
<dbReference type="EMBL" id="CAKJVE010000004">
    <property type="protein sequence ID" value="CAG9707637.1"/>
    <property type="molecule type" value="Genomic_DNA"/>
</dbReference>
<comment type="function">
    <text evidence="1 9">The alpha subunit is responsible for the aldol cleavage of indoleglycerol phosphate to indole and glyceraldehyde 3-phosphate.</text>
</comment>
<name>A0A653AS53_9CLOT</name>
<evidence type="ECO:0000256" key="4">
    <source>
        <dbReference type="ARBA" id="ARBA00022605"/>
    </source>
</evidence>
<sequence>MQYFHIFQRKMNRIDERFKKLKEDNKKAFIPFVTFGTGMSIKETIDLVSELDKNGATVVEIGVPFSDPLADGPVIQNSYINALNEGIKLNDVFNAVKEIRESSEVPIVIMVYFNIVFHKGIEEFIKTAAECGVDGLIVPDVPLEERKELDNICLKNNIHLIPLVARTSRDRISKIVDGARGFVYCVSTNGTTGERSKLYSGTVEYLEEVKKLVNIPMCIGFGISSKEVVADVKDHCDGVIVGSAIVKRMKEGKEAAIDFVKDLKKGFEDK</sequence>
<dbReference type="AlphaFoldDB" id="A0A653AS53"/>
<comment type="similarity">
    <text evidence="9 10">Belongs to the TrpA family.</text>
</comment>
<dbReference type="UniPathway" id="UPA00035">
    <property type="reaction ID" value="UER00044"/>
</dbReference>
<feature type="active site" description="Proton acceptor" evidence="9">
    <location>
        <position position="71"/>
    </location>
</feature>
<dbReference type="InterPro" id="IPR011060">
    <property type="entry name" value="RibuloseP-bd_barrel"/>
</dbReference>
<dbReference type="HAMAP" id="MF_00131">
    <property type="entry name" value="Trp_synth_alpha"/>
    <property type="match status" value="1"/>
</dbReference>
<proteinExistence type="inferred from homology"/>
<evidence type="ECO:0000256" key="2">
    <source>
        <dbReference type="ARBA" id="ARBA00004733"/>
    </source>
</evidence>
<evidence type="ECO:0000256" key="7">
    <source>
        <dbReference type="ARBA" id="ARBA00023239"/>
    </source>
</evidence>
<dbReference type="Proteomes" id="UP000431451">
    <property type="component" value="Unassembled WGS sequence"/>
</dbReference>
<dbReference type="GO" id="GO:0004834">
    <property type="term" value="F:tryptophan synthase activity"/>
    <property type="evidence" value="ECO:0007669"/>
    <property type="project" value="UniProtKB-UniRule"/>
</dbReference>
<dbReference type="InterPro" id="IPR002028">
    <property type="entry name" value="Trp_synthase_suA"/>
</dbReference>
<evidence type="ECO:0000256" key="9">
    <source>
        <dbReference type="HAMAP-Rule" id="MF_00131"/>
    </source>
</evidence>
<evidence type="ECO:0000256" key="5">
    <source>
        <dbReference type="ARBA" id="ARBA00022822"/>
    </source>
</evidence>
<evidence type="ECO:0000313" key="13">
    <source>
        <dbReference type="Proteomes" id="UP000431451"/>
    </source>
</evidence>
<keyword evidence="5 9" id="KW-0822">Tryptophan biosynthesis</keyword>
<comment type="pathway">
    <text evidence="2 9">Amino-acid biosynthesis; L-tryptophan biosynthesis; L-tryptophan from chorismate: step 5/5.</text>
</comment>
<feature type="active site" description="Proton acceptor" evidence="9">
    <location>
        <position position="60"/>
    </location>
</feature>
<dbReference type="FunFam" id="3.20.20.70:FF:000037">
    <property type="entry name" value="Tryptophan synthase alpha chain"/>
    <property type="match status" value="1"/>
</dbReference>
<reference evidence="11" key="2">
    <citation type="submission" date="2021-10" db="EMBL/GenBank/DDBJ databases">
        <authorList>
            <person name="Mesa V."/>
        </authorList>
    </citation>
    <scope>NUCLEOTIDE SEQUENCE</scope>
    <source>
        <strain evidence="11">CC3_PB</strain>
    </source>
</reference>
<dbReference type="PROSITE" id="PS00167">
    <property type="entry name" value="TRP_SYNTHASE_ALPHA"/>
    <property type="match status" value="1"/>
</dbReference>
<evidence type="ECO:0000313" key="11">
    <source>
        <dbReference type="EMBL" id="CAG9707637.1"/>
    </source>
</evidence>
<reference evidence="12 13" key="1">
    <citation type="submission" date="2018-06" db="EMBL/GenBank/DDBJ databases">
        <authorList>
            <consortium name="IHU Genomes"/>
        </authorList>
    </citation>
    <scope>NUCLEOTIDE SEQUENCE [LARGE SCALE GENOMIC DNA]</scope>
    <source>
        <strain evidence="12 13">NEC25</strain>
    </source>
</reference>
<evidence type="ECO:0000256" key="10">
    <source>
        <dbReference type="RuleBase" id="RU003662"/>
    </source>
</evidence>
<dbReference type="EC" id="4.2.1.20" evidence="9"/>
<dbReference type="PANTHER" id="PTHR43406">
    <property type="entry name" value="TRYPTOPHAN SYNTHASE, ALPHA CHAIN"/>
    <property type="match status" value="1"/>
</dbReference>
<dbReference type="Gene3D" id="3.20.20.70">
    <property type="entry name" value="Aldolase class I"/>
    <property type="match status" value="1"/>
</dbReference>
<dbReference type="PANTHER" id="PTHR43406:SF1">
    <property type="entry name" value="TRYPTOPHAN SYNTHASE ALPHA CHAIN, CHLOROPLASTIC"/>
    <property type="match status" value="1"/>
</dbReference>
<protein>
    <recommendedName>
        <fullName evidence="9">Tryptophan synthase alpha chain</fullName>
        <ecNumber evidence="9">4.2.1.20</ecNumber>
    </recommendedName>
</protein>
<keyword evidence="6 9" id="KW-0057">Aromatic amino acid biosynthesis</keyword>
<dbReference type="InterPro" id="IPR018204">
    <property type="entry name" value="Trp_synthase_alpha_AS"/>
</dbReference>
<keyword evidence="4 9" id="KW-0028">Amino-acid biosynthesis</keyword>
<dbReference type="InterPro" id="IPR013785">
    <property type="entry name" value="Aldolase_TIM"/>
</dbReference>
<evidence type="ECO:0000256" key="8">
    <source>
        <dbReference type="ARBA" id="ARBA00049047"/>
    </source>
</evidence>
<gene>
    <name evidence="9 12" type="primary">trpA</name>
    <name evidence="11" type="ORF">CNEO_43124</name>
    <name evidence="12" type="ORF">CNEONATNEC25_02218</name>
</gene>
<evidence type="ECO:0000256" key="1">
    <source>
        <dbReference type="ARBA" id="ARBA00003365"/>
    </source>
</evidence>
<evidence type="ECO:0000256" key="3">
    <source>
        <dbReference type="ARBA" id="ARBA00011270"/>
    </source>
</evidence>
<dbReference type="CDD" id="cd04724">
    <property type="entry name" value="Tryptophan_synthase_alpha"/>
    <property type="match status" value="1"/>
</dbReference>
<dbReference type="Proteomes" id="UP000789738">
    <property type="component" value="Unassembled WGS sequence"/>
</dbReference>